<sequence>MLTAASAGGRGSGGTERMAQEPFGDAHDRQPWPPQSHPDWQSGGYGGYTEQQQQTPQQPSQWPPQQGYGSAEYGQQQPQSGQGGYGPTGYDQSGYDQAGYGRSGYDQAGYEQSGVGPTGYVQGGYVEGGYVQGPYGGQEQYQPYPQYPDHAQPHQPYAPYAAPQQPADEGLYVPAGAEYSADGYVHIEEAGPAPVPEEPAATTPVRAPEPQAEPAPRSRAAARRGGGGGSGTGEGSGSSLSAKARKAADAVLTGEHMPSRKALLVRTGAGVAALGVLVAAGLTVGAEGGGSAAASSGGEPGFAVAHDRVWAAQPAAAGPSGGDDTLIGGWLLADAVVRADGSGVHAYDRAGGKATWSVEPPAAGAVPCGLSAGVNPAGLGAALFRPQADPKSPCTLVAAVDTKTGKTVWTKSLSDAKGAYSARVGVTEDKVIAVGDDRVLAWESADGKDVWQYTGQGKFCTLSGGVSGKTVLVASSCADSTPADQAVALNTADGKVGWWRGLNNQPKTVTVLSAEPSVVLTTGGKPEDDRVFAWGAGGDPAAEIPVAVDGGRLDVAHGTFSATPEVYFEGRTMVTTLAPPNGGGPVAAVGYDLDTGKQRWKTPTAAKGAVRAVGIDGGSLVLAADERRDQPARLSRFPLAGGREATGGNFPAGTGSLLISGRVLIGGGQVVVVPEHSTNYGTAAGYRAKD</sequence>
<dbReference type="InterPro" id="IPR002372">
    <property type="entry name" value="PQQ_rpt_dom"/>
</dbReference>
<dbReference type="Pfam" id="PF13360">
    <property type="entry name" value="PQQ_2"/>
    <property type="match status" value="1"/>
</dbReference>
<comment type="caution">
    <text evidence="3">The sequence shown here is derived from an EMBL/GenBank/DDBJ whole genome shotgun (WGS) entry which is preliminary data.</text>
</comment>
<organism evidence="3 4">
    <name type="scientific">Kitasatospora xanthocidica</name>
    <dbReference type="NCBI Taxonomy" id="83382"/>
    <lineage>
        <taxon>Bacteria</taxon>
        <taxon>Bacillati</taxon>
        <taxon>Actinomycetota</taxon>
        <taxon>Actinomycetes</taxon>
        <taxon>Kitasatosporales</taxon>
        <taxon>Streptomycetaceae</taxon>
        <taxon>Kitasatospora</taxon>
    </lineage>
</organism>
<evidence type="ECO:0000313" key="4">
    <source>
        <dbReference type="Proteomes" id="UP000263377"/>
    </source>
</evidence>
<keyword evidence="4" id="KW-1185">Reference proteome</keyword>
<feature type="region of interest" description="Disordered" evidence="1">
    <location>
        <begin position="131"/>
        <end position="168"/>
    </location>
</feature>
<dbReference type="PANTHER" id="PTHR34512">
    <property type="entry name" value="CELL SURFACE PROTEIN"/>
    <property type="match status" value="1"/>
</dbReference>
<dbReference type="Gene3D" id="2.130.10.10">
    <property type="entry name" value="YVTN repeat-like/Quinoprotein amine dehydrogenase"/>
    <property type="match status" value="1"/>
</dbReference>
<evidence type="ECO:0000256" key="1">
    <source>
        <dbReference type="SAM" id="MobiDB-lite"/>
    </source>
</evidence>
<feature type="domain" description="Pyrrolo-quinoline quinone repeat" evidence="2">
    <location>
        <begin position="396"/>
        <end position="531"/>
    </location>
</feature>
<proteinExistence type="predicted"/>
<gene>
    <name evidence="3" type="ORF">DR950_33140</name>
</gene>
<dbReference type="PANTHER" id="PTHR34512:SF30">
    <property type="entry name" value="OUTER MEMBRANE PROTEIN ASSEMBLY FACTOR BAMB"/>
    <property type="match status" value="1"/>
</dbReference>
<feature type="region of interest" description="Disordered" evidence="1">
    <location>
        <begin position="1"/>
        <end position="111"/>
    </location>
</feature>
<dbReference type="AlphaFoldDB" id="A0A373A2Z2"/>
<feature type="compositionally biased region" description="Low complexity" evidence="1">
    <location>
        <begin position="48"/>
        <end position="80"/>
    </location>
</feature>
<feature type="region of interest" description="Disordered" evidence="1">
    <location>
        <begin position="190"/>
        <end position="242"/>
    </location>
</feature>
<evidence type="ECO:0000313" key="3">
    <source>
        <dbReference type="EMBL" id="RGD61947.1"/>
    </source>
</evidence>
<dbReference type="SUPFAM" id="SSF50998">
    <property type="entry name" value="Quinoprotein alcohol dehydrogenase-like"/>
    <property type="match status" value="1"/>
</dbReference>
<dbReference type="Proteomes" id="UP000263377">
    <property type="component" value="Unassembled WGS sequence"/>
</dbReference>
<feature type="compositionally biased region" description="Low complexity" evidence="1">
    <location>
        <begin position="198"/>
        <end position="219"/>
    </location>
</feature>
<protein>
    <recommendedName>
        <fullName evidence="2">Pyrrolo-quinoline quinone repeat domain-containing protein</fullName>
    </recommendedName>
</protein>
<dbReference type="InterPro" id="IPR011047">
    <property type="entry name" value="Quinoprotein_ADH-like_sf"/>
</dbReference>
<dbReference type="InterPro" id="IPR015943">
    <property type="entry name" value="WD40/YVTN_repeat-like_dom_sf"/>
</dbReference>
<reference evidence="3 4" key="1">
    <citation type="submission" date="2018-08" db="EMBL/GenBank/DDBJ databases">
        <title>Diversity &amp; Physiological Properties of Lignin-Decomposing Actinobacteria from Soil.</title>
        <authorList>
            <person name="Roh S.G."/>
            <person name="Kim S.B."/>
        </authorList>
    </citation>
    <scope>NUCLEOTIDE SEQUENCE [LARGE SCALE GENOMIC DNA]</scope>
    <source>
        <strain evidence="3 4">MMS17-GH009</strain>
    </source>
</reference>
<accession>A0A373A2Z2</accession>
<feature type="compositionally biased region" description="Low complexity" evidence="1">
    <location>
        <begin position="137"/>
        <end position="167"/>
    </location>
</feature>
<name>A0A373A2Z2_9ACTN</name>
<feature type="compositionally biased region" description="Gly residues" evidence="1">
    <location>
        <begin position="224"/>
        <end position="236"/>
    </location>
</feature>
<dbReference type="EMBL" id="QVIG01000001">
    <property type="protein sequence ID" value="RGD61947.1"/>
    <property type="molecule type" value="Genomic_DNA"/>
</dbReference>
<evidence type="ECO:0000259" key="2">
    <source>
        <dbReference type="Pfam" id="PF13360"/>
    </source>
</evidence>